<dbReference type="EMBL" id="CAXAMN010025962">
    <property type="protein sequence ID" value="CAK9099459.1"/>
    <property type="molecule type" value="Genomic_DNA"/>
</dbReference>
<accession>A0ABP0RGR4</accession>
<proteinExistence type="predicted"/>
<gene>
    <name evidence="1" type="ORF">CCMP2556_LOCUS47067</name>
</gene>
<sequence length="59" mass="6463">MLEPLLPHELPDDAVYRNLLATQGWLFIAPLVLVRFTPGRLIGPAVWGLVTMLGPAVGR</sequence>
<evidence type="ECO:0000313" key="2">
    <source>
        <dbReference type="Proteomes" id="UP001642484"/>
    </source>
</evidence>
<evidence type="ECO:0000313" key="1">
    <source>
        <dbReference type="EMBL" id="CAK9099459.1"/>
    </source>
</evidence>
<dbReference type="Proteomes" id="UP001642484">
    <property type="component" value="Unassembled WGS sequence"/>
</dbReference>
<name>A0ABP0RGR4_9DINO</name>
<keyword evidence="2" id="KW-1185">Reference proteome</keyword>
<comment type="caution">
    <text evidence="1">The sequence shown here is derived from an EMBL/GenBank/DDBJ whole genome shotgun (WGS) entry which is preliminary data.</text>
</comment>
<protein>
    <submittedName>
        <fullName evidence="1">Uncharacterized protein</fullName>
    </submittedName>
</protein>
<reference evidence="1 2" key="1">
    <citation type="submission" date="2024-02" db="EMBL/GenBank/DDBJ databases">
        <authorList>
            <person name="Chen Y."/>
            <person name="Shah S."/>
            <person name="Dougan E. K."/>
            <person name="Thang M."/>
            <person name="Chan C."/>
        </authorList>
    </citation>
    <scope>NUCLEOTIDE SEQUENCE [LARGE SCALE GENOMIC DNA]</scope>
</reference>
<organism evidence="1 2">
    <name type="scientific">Durusdinium trenchii</name>
    <dbReference type="NCBI Taxonomy" id="1381693"/>
    <lineage>
        <taxon>Eukaryota</taxon>
        <taxon>Sar</taxon>
        <taxon>Alveolata</taxon>
        <taxon>Dinophyceae</taxon>
        <taxon>Suessiales</taxon>
        <taxon>Symbiodiniaceae</taxon>
        <taxon>Durusdinium</taxon>
    </lineage>
</organism>